<sequence length="283" mass="30528">MLSDQSSADRAHDWLVDLAHRHRVSPTQRRVIQYMLASLPDVAFASTIDVAEAAGVSQPTVTRLATALGYPGYPEFRSAIRDVVRGTSAPLNGQGVERPTIFEFEQQNLGALERTVASKQMERALDLLAGTQPLGIIGLRVSAALAEYLGYFARRVLPDVHVLSDAASMDDAILQLHRNGATAVLAFVMPRYPAATVRALAQARSLGMATVAIVDSPLVPFANDVDALLVAPVGTDLVFDSHAAAVVLSISLLDALAARDPHRTQELLESHEELVERWAHAEQ</sequence>
<dbReference type="Proteomes" id="UP001597307">
    <property type="component" value="Unassembled WGS sequence"/>
</dbReference>
<dbReference type="InterPro" id="IPR047640">
    <property type="entry name" value="RpiR-like"/>
</dbReference>
<dbReference type="InterPro" id="IPR046348">
    <property type="entry name" value="SIS_dom_sf"/>
</dbReference>
<dbReference type="Gene3D" id="3.40.50.10490">
    <property type="entry name" value="Glucose-6-phosphate isomerase like protein, domain 1"/>
    <property type="match status" value="1"/>
</dbReference>
<dbReference type="RefSeq" id="WP_343880993.1">
    <property type="nucleotide sequence ID" value="NZ_BAAAIJ010000051.1"/>
</dbReference>
<dbReference type="CDD" id="cd05013">
    <property type="entry name" value="SIS_RpiR"/>
    <property type="match status" value="1"/>
</dbReference>
<dbReference type="Gene3D" id="1.10.10.10">
    <property type="entry name" value="Winged helix-like DNA-binding domain superfamily/Winged helix DNA-binding domain"/>
    <property type="match status" value="1"/>
</dbReference>
<dbReference type="Pfam" id="PF01380">
    <property type="entry name" value="SIS"/>
    <property type="match status" value="1"/>
</dbReference>
<evidence type="ECO:0000256" key="1">
    <source>
        <dbReference type="ARBA" id="ARBA00023015"/>
    </source>
</evidence>
<dbReference type="PANTHER" id="PTHR30514:SF18">
    <property type="entry name" value="RPIR-FAMILY TRANSCRIPTIONAL REGULATOR"/>
    <property type="match status" value="1"/>
</dbReference>
<dbReference type="InterPro" id="IPR036388">
    <property type="entry name" value="WH-like_DNA-bd_sf"/>
</dbReference>
<protein>
    <submittedName>
        <fullName evidence="5">MurR/RpiR family transcriptional regulator</fullName>
    </submittedName>
</protein>
<keyword evidence="6" id="KW-1185">Reference proteome</keyword>
<reference evidence="6" key="1">
    <citation type="journal article" date="2019" name="Int. J. Syst. Evol. Microbiol.">
        <title>The Global Catalogue of Microorganisms (GCM) 10K type strain sequencing project: providing services to taxonomists for standard genome sequencing and annotation.</title>
        <authorList>
            <consortium name="The Broad Institute Genomics Platform"/>
            <consortium name="The Broad Institute Genome Sequencing Center for Infectious Disease"/>
            <person name="Wu L."/>
            <person name="Ma J."/>
        </authorList>
    </citation>
    <scope>NUCLEOTIDE SEQUENCE [LARGE SCALE GENOMIC DNA]</scope>
    <source>
        <strain evidence="6">JCM 11496</strain>
    </source>
</reference>
<dbReference type="InterPro" id="IPR035472">
    <property type="entry name" value="RpiR-like_SIS"/>
</dbReference>
<evidence type="ECO:0000256" key="2">
    <source>
        <dbReference type="ARBA" id="ARBA00023125"/>
    </source>
</evidence>
<evidence type="ECO:0000256" key="3">
    <source>
        <dbReference type="ARBA" id="ARBA00023163"/>
    </source>
</evidence>
<dbReference type="InterPro" id="IPR000281">
    <property type="entry name" value="HTH_RpiR"/>
</dbReference>
<dbReference type="SUPFAM" id="SSF53697">
    <property type="entry name" value="SIS domain"/>
    <property type="match status" value="1"/>
</dbReference>
<dbReference type="InterPro" id="IPR001347">
    <property type="entry name" value="SIS_dom"/>
</dbReference>
<evidence type="ECO:0000313" key="5">
    <source>
        <dbReference type="EMBL" id="MFD1847808.1"/>
    </source>
</evidence>
<dbReference type="SUPFAM" id="SSF46689">
    <property type="entry name" value="Homeodomain-like"/>
    <property type="match status" value="1"/>
</dbReference>
<dbReference type="InterPro" id="IPR009057">
    <property type="entry name" value="Homeodomain-like_sf"/>
</dbReference>
<accession>A0ABW4QAQ5</accession>
<keyword evidence="1" id="KW-0805">Transcription regulation</keyword>
<keyword evidence="3" id="KW-0804">Transcription</keyword>
<feature type="domain" description="HTH rpiR-type" evidence="4">
    <location>
        <begin position="11"/>
        <end position="87"/>
    </location>
</feature>
<dbReference type="EMBL" id="JBHUGA010000060">
    <property type="protein sequence ID" value="MFD1847808.1"/>
    <property type="molecule type" value="Genomic_DNA"/>
</dbReference>
<evidence type="ECO:0000313" key="6">
    <source>
        <dbReference type="Proteomes" id="UP001597307"/>
    </source>
</evidence>
<name>A0ABW4QAQ5_9MICC</name>
<organism evidence="5 6">
    <name type="scientific">Arthrobacter flavus</name>
    <dbReference type="NCBI Taxonomy" id="95172"/>
    <lineage>
        <taxon>Bacteria</taxon>
        <taxon>Bacillati</taxon>
        <taxon>Actinomycetota</taxon>
        <taxon>Actinomycetes</taxon>
        <taxon>Micrococcales</taxon>
        <taxon>Micrococcaceae</taxon>
        <taxon>Arthrobacter</taxon>
    </lineage>
</organism>
<gene>
    <name evidence="5" type="ORF">ACFSFX_14555</name>
</gene>
<evidence type="ECO:0000259" key="4">
    <source>
        <dbReference type="PROSITE" id="PS51071"/>
    </source>
</evidence>
<keyword evidence="2" id="KW-0238">DNA-binding</keyword>
<comment type="caution">
    <text evidence="5">The sequence shown here is derived from an EMBL/GenBank/DDBJ whole genome shotgun (WGS) entry which is preliminary data.</text>
</comment>
<dbReference type="PROSITE" id="PS51071">
    <property type="entry name" value="HTH_RPIR"/>
    <property type="match status" value="1"/>
</dbReference>
<dbReference type="Pfam" id="PF01418">
    <property type="entry name" value="HTH_6"/>
    <property type="match status" value="1"/>
</dbReference>
<dbReference type="PANTHER" id="PTHR30514">
    <property type="entry name" value="GLUCOKINASE"/>
    <property type="match status" value="1"/>
</dbReference>
<proteinExistence type="predicted"/>